<dbReference type="InterPro" id="IPR050950">
    <property type="entry name" value="HTH-type_LysR_regulators"/>
</dbReference>
<name>A0A0H3LQA4_BORBR</name>
<dbReference type="eggNOG" id="COG0583">
    <property type="taxonomic scope" value="Bacteria"/>
</dbReference>
<dbReference type="SUPFAM" id="SSF53850">
    <property type="entry name" value="Periplasmic binding protein-like II"/>
    <property type="match status" value="1"/>
</dbReference>
<dbReference type="InterPro" id="IPR005119">
    <property type="entry name" value="LysR_subst-bd"/>
</dbReference>
<proteinExistence type="inferred from homology"/>
<dbReference type="PROSITE" id="PS50931">
    <property type="entry name" value="HTH_LYSR"/>
    <property type="match status" value="1"/>
</dbReference>
<dbReference type="FunFam" id="1.10.10.10:FF:000001">
    <property type="entry name" value="LysR family transcriptional regulator"/>
    <property type="match status" value="1"/>
</dbReference>
<accession>A0A0H3LQA4</accession>
<dbReference type="PRINTS" id="PR00039">
    <property type="entry name" value="HTHLYSR"/>
</dbReference>
<evidence type="ECO:0000256" key="3">
    <source>
        <dbReference type="ARBA" id="ARBA00023125"/>
    </source>
</evidence>
<dbReference type="GO" id="GO:0003677">
    <property type="term" value="F:DNA binding"/>
    <property type="evidence" value="ECO:0007669"/>
    <property type="project" value="UniProtKB-KW"/>
</dbReference>
<evidence type="ECO:0000313" key="7">
    <source>
        <dbReference type="Proteomes" id="UP000001027"/>
    </source>
</evidence>
<dbReference type="InterPro" id="IPR036390">
    <property type="entry name" value="WH_DNA-bd_sf"/>
</dbReference>
<evidence type="ECO:0000256" key="4">
    <source>
        <dbReference type="ARBA" id="ARBA00023163"/>
    </source>
</evidence>
<gene>
    <name evidence="6" type="ordered locus">BB0560</name>
</gene>
<dbReference type="InterPro" id="IPR036388">
    <property type="entry name" value="WH-like_DNA-bd_sf"/>
</dbReference>
<dbReference type="GO" id="GO:0005829">
    <property type="term" value="C:cytosol"/>
    <property type="evidence" value="ECO:0007669"/>
    <property type="project" value="TreeGrafter"/>
</dbReference>
<dbReference type="PANTHER" id="PTHR30419">
    <property type="entry name" value="HTH-TYPE TRANSCRIPTIONAL REGULATOR YBHD"/>
    <property type="match status" value="1"/>
</dbReference>
<dbReference type="Pfam" id="PF03466">
    <property type="entry name" value="LysR_substrate"/>
    <property type="match status" value="1"/>
</dbReference>
<dbReference type="RefSeq" id="WP_010925878.1">
    <property type="nucleotide sequence ID" value="NC_002927.3"/>
</dbReference>
<dbReference type="HOGENOM" id="CLU_039613_6_0_4"/>
<dbReference type="GeneID" id="93202303"/>
<keyword evidence="2" id="KW-0805">Transcription regulation</keyword>
<dbReference type="Gene3D" id="1.10.10.10">
    <property type="entry name" value="Winged helix-like DNA-binding domain superfamily/Winged helix DNA-binding domain"/>
    <property type="match status" value="1"/>
</dbReference>
<sequence>MAHNIKYRQLKAFKIVAETGSFKVAANRLAITQPSMSIMIKELEEDVGVPLINRTTRSTELTDAGRDFYEQVKGSLDQLEKAYAYAKAAGKAEHGRIRIATLPTLAGSLLSTVIAEYRKQYPKVAIELVERTYLGFIRALRQQEVDFGIGILRSEEPDFEFTQLCTDRLVVVAPKGHPITQKRIGVKTISQYDIVMISVGPQAEALRQLGLEASAKVLVEQPSTAIEIVRKGASLTVTSSSALVGIDKRGLASVPVPGALSYRNIGLLVGKDKKLNPAATKFIEYVQAHIQAGPP</sequence>
<dbReference type="Proteomes" id="UP000001027">
    <property type="component" value="Chromosome"/>
</dbReference>
<evidence type="ECO:0000256" key="2">
    <source>
        <dbReference type="ARBA" id="ARBA00023015"/>
    </source>
</evidence>
<protein>
    <submittedName>
        <fullName evidence="6">LysR family regulatory protein</fullName>
    </submittedName>
</protein>
<reference evidence="6 7" key="1">
    <citation type="journal article" date="2003" name="Nat. Genet.">
        <title>Comparative analysis of the genome sequences of Bordetella pertussis, Bordetella parapertussis and Bordetella bronchiseptica.</title>
        <authorList>
            <person name="Parkhill J."/>
            <person name="Sebaihia M."/>
            <person name="Preston A."/>
            <person name="Murphy L.D."/>
            <person name="Thomson N.R."/>
            <person name="Harris D.E."/>
            <person name="Holden M.T.G."/>
            <person name="Churcher C.M."/>
            <person name="Bentley S.D."/>
            <person name="Mungall K.L."/>
            <person name="Cerdeno-Tarraga A.-M."/>
            <person name="Temple L."/>
            <person name="James K.D."/>
            <person name="Harris B."/>
            <person name="Quail M.A."/>
            <person name="Achtman M."/>
            <person name="Atkin R."/>
            <person name="Baker S."/>
            <person name="Basham D."/>
            <person name="Bason N."/>
            <person name="Cherevach I."/>
            <person name="Chillingworth T."/>
            <person name="Collins M."/>
            <person name="Cronin A."/>
            <person name="Davis P."/>
            <person name="Doggett J."/>
            <person name="Feltwell T."/>
            <person name="Goble A."/>
            <person name="Hamlin N."/>
            <person name="Hauser H."/>
            <person name="Holroyd S."/>
            <person name="Jagels K."/>
            <person name="Leather S."/>
            <person name="Moule S."/>
            <person name="Norberczak H."/>
            <person name="O'Neil S."/>
            <person name="Ormond D."/>
            <person name="Price C."/>
            <person name="Rabbinowitsch E."/>
            <person name="Rutter S."/>
            <person name="Sanders M."/>
            <person name="Saunders D."/>
            <person name="Seeger K."/>
            <person name="Sharp S."/>
            <person name="Simmonds M."/>
            <person name="Skelton J."/>
            <person name="Squares R."/>
            <person name="Squares S."/>
            <person name="Stevens K."/>
            <person name="Unwin L."/>
            <person name="Whitehead S."/>
            <person name="Barrell B.G."/>
            <person name="Maskell D.J."/>
        </authorList>
    </citation>
    <scope>NUCLEOTIDE SEQUENCE [LARGE SCALE GENOMIC DNA]</scope>
    <source>
        <strain evidence="6 7">ATCC BAA-588 / NCTC 13252 / RB50</strain>
    </source>
</reference>
<dbReference type="GO" id="GO:0003700">
    <property type="term" value="F:DNA-binding transcription factor activity"/>
    <property type="evidence" value="ECO:0007669"/>
    <property type="project" value="InterPro"/>
</dbReference>
<dbReference type="PANTHER" id="PTHR30419:SF8">
    <property type="entry name" value="NITROGEN ASSIMILATION TRANSCRIPTIONAL ACTIVATOR-RELATED"/>
    <property type="match status" value="1"/>
</dbReference>
<dbReference type="Gene3D" id="3.40.190.290">
    <property type="match status" value="1"/>
</dbReference>
<keyword evidence="3" id="KW-0238">DNA-binding</keyword>
<evidence type="ECO:0000259" key="5">
    <source>
        <dbReference type="PROSITE" id="PS50931"/>
    </source>
</evidence>
<dbReference type="EMBL" id="BX640438">
    <property type="protein sequence ID" value="CAE31060.1"/>
    <property type="molecule type" value="Genomic_DNA"/>
</dbReference>
<dbReference type="Pfam" id="PF00126">
    <property type="entry name" value="HTH_1"/>
    <property type="match status" value="1"/>
</dbReference>
<dbReference type="CDD" id="cd08440">
    <property type="entry name" value="PBP2_LTTR_like_4"/>
    <property type="match status" value="1"/>
</dbReference>
<evidence type="ECO:0000256" key="1">
    <source>
        <dbReference type="ARBA" id="ARBA00009437"/>
    </source>
</evidence>
<dbReference type="SUPFAM" id="SSF46785">
    <property type="entry name" value="Winged helix' DNA-binding domain"/>
    <property type="match status" value="1"/>
</dbReference>
<evidence type="ECO:0000313" key="6">
    <source>
        <dbReference type="EMBL" id="CAE31060.1"/>
    </source>
</evidence>
<comment type="similarity">
    <text evidence="1">Belongs to the LysR transcriptional regulatory family.</text>
</comment>
<organism evidence="6 7">
    <name type="scientific">Bordetella bronchiseptica (strain ATCC BAA-588 / NCTC 13252 / RB50)</name>
    <name type="common">Alcaligenes bronchisepticus</name>
    <dbReference type="NCBI Taxonomy" id="257310"/>
    <lineage>
        <taxon>Bacteria</taxon>
        <taxon>Pseudomonadati</taxon>
        <taxon>Pseudomonadota</taxon>
        <taxon>Betaproteobacteria</taxon>
        <taxon>Burkholderiales</taxon>
        <taxon>Alcaligenaceae</taxon>
        <taxon>Bordetella</taxon>
    </lineage>
</organism>
<dbReference type="AlphaFoldDB" id="A0A0H3LQA4"/>
<dbReference type="KEGG" id="bbr:BB0560"/>
<keyword evidence="4" id="KW-0804">Transcription</keyword>
<dbReference type="InterPro" id="IPR000847">
    <property type="entry name" value="LysR_HTH_N"/>
</dbReference>
<feature type="domain" description="HTH lysR-type" evidence="5">
    <location>
        <begin position="5"/>
        <end position="62"/>
    </location>
</feature>